<keyword evidence="4" id="KW-0862">Zinc</keyword>
<dbReference type="InterPro" id="IPR001841">
    <property type="entry name" value="Znf_RING"/>
</dbReference>
<evidence type="ECO:0000256" key="2">
    <source>
        <dbReference type="ARBA" id="ARBA00017835"/>
    </source>
</evidence>
<evidence type="ECO:0000256" key="6">
    <source>
        <dbReference type="PROSITE-ProRule" id="PRU00175"/>
    </source>
</evidence>
<keyword evidence="10" id="KW-1185">Reference proteome</keyword>
<dbReference type="GO" id="GO:0008270">
    <property type="term" value="F:zinc ion binding"/>
    <property type="evidence" value="ECO:0007669"/>
    <property type="project" value="UniProtKB-KW"/>
</dbReference>
<comment type="caution">
    <text evidence="9">The sequence shown here is derived from an EMBL/GenBank/DDBJ whole genome shotgun (WGS) entry which is preliminary data.</text>
</comment>
<keyword evidence="3 6" id="KW-0863">Zinc-finger</keyword>
<evidence type="ECO:0000259" key="8">
    <source>
        <dbReference type="PROSITE" id="PS50089"/>
    </source>
</evidence>
<keyword evidence="3 6" id="KW-0479">Metal-binding</keyword>
<dbReference type="SMART" id="SM00184">
    <property type="entry name" value="RING"/>
    <property type="match status" value="1"/>
</dbReference>
<dbReference type="PROSITE" id="PS50089">
    <property type="entry name" value="ZF_RING_2"/>
    <property type="match status" value="1"/>
</dbReference>
<gene>
    <name evidence="9" type="primary">mtfp1</name>
    <name evidence="9" type="ORF">Tcan_08135</name>
</gene>
<feature type="region of interest" description="Disordered" evidence="7">
    <location>
        <begin position="93"/>
        <end position="131"/>
    </location>
</feature>
<dbReference type="InterPro" id="IPR019560">
    <property type="entry name" value="Mitochondrial_18_kDa_protein"/>
</dbReference>
<dbReference type="Pfam" id="PF13920">
    <property type="entry name" value="zf-C3HC4_3"/>
    <property type="match status" value="1"/>
</dbReference>
<name>A0A0B2VPX0_TOXCA</name>
<dbReference type="SUPFAM" id="SSF57850">
    <property type="entry name" value="RING/U-box"/>
    <property type="match status" value="1"/>
</dbReference>
<evidence type="ECO:0000256" key="3">
    <source>
        <dbReference type="ARBA" id="ARBA00022771"/>
    </source>
</evidence>
<sequence>MCTYLKEQLENERRSLSMLYEQYLAERDFRRKQLFMQMRVDVEKEEDEQKRIAAECLRRYAELLAPRSNRSPQRRSVSGAERFGRFKAIFGRKKNAERTSSPKKIVDQSAINKKGSSTSDSTSLNPTSSSSHSIVKARYEEECVVCMDRPVKLLISPCGHVCICEQCSLSVEECPLCRTTTHLPAPVRKWTTTAIGLGAIPFIVKPIDTAVELGMDMSIRKCYPKIALKHDQHSCVKFSTTHLPAPVRKWTTTAIGLGAIPFIVKPIDTAVELGMDMSIRKCYPKIALKNDQIER</sequence>
<dbReference type="Gene3D" id="3.30.40.10">
    <property type="entry name" value="Zinc/RING finger domain, C3HC4 (zinc finger)"/>
    <property type="match status" value="1"/>
</dbReference>
<dbReference type="AlphaFoldDB" id="A0A0B2VPX0"/>
<dbReference type="InterPro" id="IPR013083">
    <property type="entry name" value="Znf_RING/FYVE/PHD"/>
</dbReference>
<protein>
    <recommendedName>
        <fullName evidence="2">Mitochondrial fission process protein 1</fullName>
    </recommendedName>
    <alternativeName>
        <fullName evidence="5">Mitochondrial 18 kDa protein</fullName>
    </alternativeName>
</protein>
<feature type="domain" description="RING-type" evidence="8">
    <location>
        <begin position="143"/>
        <end position="178"/>
    </location>
</feature>
<reference evidence="9 10" key="1">
    <citation type="submission" date="2014-11" db="EMBL/GenBank/DDBJ databases">
        <title>Genetic blueprint of the zoonotic pathogen Toxocara canis.</title>
        <authorList>
            <person name="Zhu X.-Q."/>
            <person name="Korhonen P.K."/>
            <person name="Cai H."/>
            <person name="Young N.D."/>
            <person name="Nejsum P."/>
            <person name="von Samson-Himmelstjerna G."/>
            <person name="Boag P.R."/>
            <person name="Tan P."/>
            <person name="Li Q."/>
            <person name="Min J."/>
            <person name="Yang Y."/>
            <person name="Wang X."/>
            <person name="Fang X."/>
            <person name="Hall R.S."/>
            <person name="Hofmann A."/>
            <person name="Sternberg P.W."/>
            <person name="Jex A.R."/>
            <person name="Gasser R.B."/>
        </authorList>
    </citation>
    <scope>NUCLEOTIDE SEQUENCE [LARGE SCALE GENOMIC DNA]</scope>
    <source>
        <strain evidence="9">PN_DK_2014</strain>
    </source>
</reference>
<dbReference type="EMBL" id="JPKZ01000756">
    <property type="protein sequence ID" value="KHN85576.1"/>
    <property type="molecule type" value="Genomic_DNA"/>
</dbReference>
<comment type="similarity">
    <text evidence="1">Belongs to the MTFP1 family.</text>
</comment>
<organism evidence="9 10">
    <name type="scientific">Toxocara canis</name>
    <name type="common">Canine roundworm</name>
    <dbReference type="NCBI Taxonomy" id="6265"/>
    <lineage>
        <taxon>Eukaryota</taxon>
        <taxon>Metazoa</taxon>
        <taxon>Ecdysozoa</taxon>
        <taxon>Nematoda</taxon>
        <taxon>Chromadorea</taxon>
        <taxon>Rhabditida</taxon>
        <taxon>Spirurina</taxon>
        <taxon>Ascaridomorpha</taxon>
        <taxon>Ascaridoidea</taxon>
        <taxon>Toxocaridae</taxon>
        <taxon>Toxocara</taxon>
    </lineage>
</organism>
<dbReference type="PANTHER" id="PTHR11001:SF2">
    <property type="entry name" value="MITOCHONDRIAL FISSION PROCESS PROTEIN 1"/>
    <property type="match status" value="1"/>
</dbReference>
<dbReference type="OrthoDB" id="424969at2759"/>
<evidence type="ECO:0000256" key="7">
    <source>
        <dbReference type="SAM" id="MobiDB-lite"/>
    </source>
</evidence>
<dbReference type="STRING" id="6265.A0A0B2VPX0"/>
<evidence type="ECO:0000313" key="10">
    <source>
        <dbReference type="Proteomes" id="UP000031036"/>
    </source>
</evidence>
<evidence type="ECO:0000256" key="5">
    <source>
        <dbReference type="ARBA" id="ARBA00029631"/>
    </source>
</evidence>
<evidence type="ECO:0000256" key="1">
    <source>
        <dbReference type="ARBA" id="ARBA00009224"/>
    </source>
</evidence>
<dbReference type="PANTHER" id="PTHR11001">
    <property type="entry name" value="MITOCHONDRIAL FISSION PROCESS PROTEIN 1"/>
    <property type="match status" value="1"/>
</dbReference>
<feature type="compositionally biased region" description="Low complexity" evidence="7">
    <location>
        <begin position="116"/>
        <end position="131"/>
    </location>
</feature>
<accession>A0A0B2VPX0</accession>
<evidence type="ECO:0000313" key="9">
    <source>
        <dbReference type="EMBL" id="KHN85576.1"/>
    </source>
</evidence>
<dbReference type="GO" id="GO:0000266">
    <property type="term" value="P:mitochondrial fission"/>
    <property type="evidence" value="ECO:0007669"/>
    <property type="project" value="TreeGrafter"/>
</dbReference>
<evidence type="ECO:0000256" key="4">
    <source>
        <dbReference type="ARBA" id="ARBA00022833"/>
    </source>
</evidence>
<dbReference type="Proteomes" id="UP000031036">
    <property type="component" value="Unassembled WGS sequence"/>
</dbReference>
<proteinExistence type="inferred from homology"/>
<dbReference type="GO" id="GO:0005739">
    <property type="term" value="C:mitochondrion"/>
    <property type="evidence" value="ECO:0007669"/>
    <property type="project" value="TreeGrafter"/>
</dbReference>